<accession>A0A8S9IV58</accession>
<feature type="region of interest" description="Disordered" evidence="1">
    <location>
        <begin position="1"/>
        <end position="29"/>
    </location>
</feature>
<sequence length="363" mass="40137">MRIAAQPSQRLTDGWGETVESRSGPEPQYDQVRVREGLKETEQSVRTHGRVSSLKIGTCSLGLDWCIEWLRDWLNLLRLEYADPNLESWTSDTSHVFVWVLDGPSTVVEVAKMDHEKTKSRSGNTPRDLAGLNKMKRASWTSDEIAGRCENEARSTHLDGVLEARTSVTVLGGYWAGWLAKDGYGPVGSSGQAIGMGNPCGLVLDMSRSGLTVLGRLVTAIGKGEGKSVPLQACQGFLLHPKTQRKPEKKRERELDCSIQDQEWCDGNKEAVLWAITRGVKNDPLMILSILELCDKTMMEACSGGAWSSMIREGTRSRNMYKSVGSDLMALNHGLGRFRNDAHGLSRTVHGQDPYDPGRFIGF</sequence>
<evidence type="ECO:0000313" key="2">
    <source>
        <dbReference type="EMBL" id="KAF2573535.1"/>
    </source>
</evidence>
<name>A0A8S9IV58_BRACR</name>
<reference evidence="2" key="1">
    <citation type="submission" date="2019-12" db="EMBL/GenBank/DDBJ databases">
        <title>Genome sequencing and annotation of Brassica cretica.</title>
        <authorList>
            <person name="Studholme D.J."/>
            <person name="Sarris P.F."/>
        </authorList>
    </citation>
    <scope>NUCLEOTIDE SEQUENCE</scope>
    <source>
        <strain evidence="2">PFS-102/07</strain>
        <tissue evidence="2">Leaf</tissue>
    </source>
</reference>
<proteinExistence type="predicted"/>
<gene>
    <name evidence="2" type="ORF">F2Q70_00003831</name>
</gene>
<organism evidence="2">
    <name type="scientific">Brassica cretica</name>
    <name type="common">Mustard</name>
    <dbReference type="NCBI Taxonomy" id="69181"/>
    <lineage>
        <taxon>Eukaryota</taxon>
        <taxon>Viridiplantae</taxon>
        <taxon>Streptophyta</taxon>
        <taxon>Embryophyta</taxon>
        <taxon>Tracheophyta</taxon>
        <taxon>Spermatophyta</taxon>
        <taxon>Magnoliopsida</taxon>
        <taxon>eudicotyledons</taxon>
        <taxon>Gunneridae</taxon>
        <taxon>Pentapetalae</taxon>
        <taxon>rosids</taxon>
        <taxon>malvids</taxon>
        <taxon>Brassicales</taxon>
        <taxon>Brassicaceae</taxon>
        <taxon>Brassiceae</taxon>
        <taxon>Brassica</taxon>
    </lineage>
</organism>
<dbReference type="EMBL" id="QGKY02001015">
    <property type="protein sequence ID" value="KAF2573535.1"/>
    <property type="molecule type" value="Genomic_DNA"/>
</dbReference>
<evidence type="ECO:0000256" key="1">
    <source>
        <dbReference type="SAM" id="MobiDB-lite"/>
    </source>
</evidence>
<comment type="caution">
    <text evidence="2">The sequence shown here is derived from an EMBL/GenBank/DDBJ whole genome shotgun (WGS) entry which is preliminary data.</text>
</comment>
<dbReference type="AlphaFoldDB" id="A0A8S9IV58"/>
<feature type="compositionally biased region" description="Polar residues" evidence="1">
    <location>
        <begin position="1"/>
        <end position="11"/>
    </location>
</feature>
<protein>
    <submittedName>
        <fullName evidence="2">Uncharacterized protein</fullName>
    </submittedName>
</protein>